<protein>
    <submittedName>
        <fullName evidence="1">Uncharacterized protein</fullName>
    </submittedName>
</protein>
<evidence type="ECO:0000313" key="2">
    <source>
        <dbReference type="Proteomes" id="UP000077271"/>
    </source>
</evidence>
<accession>A0A177KMQ1</accession>
<dbReference type="AlphaFoldDB" id="A0A177KMQ1"/>
<name>A0A177KMQ1_9BACI</name>
<sequence length="59" mass="6927">MRRNDYKTGSNYGNHLAHTAKNLKIKSNTVNEEYAREIAELDSLKKERGRTNLSKYRNK</sequence>
<gene>
    <name evidence="1" type="ORF">AWH48_08840</name>
</gene>
<organism evidence="1 2">
    <name type="scientific">Domibacillus aminovorans</name>
    <dbReference type="NCBI Taxonomy" id="29332"/>
    <lineage>
        <taxon>Bacteria</taxon>
        <taxon>Bacillati</taxon>
        <taxon>Bacillota</taxon>
        <taxon>Bacilli</taxon>
        <taxon>Bacillales</taxon>
        <taxon>Bacillaceae</taxon>
        <taxon>Domibacillus</taxon>
    </lineage>
</organism>
<comment type="caution">
    <text evidence="1">The sequence shown here is derived from an EMBL/GenBank/DDBJ whole genome shotgun (WGS) entry which is preliminary data.</text>
</comment>
<evidence type="ECO:0000313" key="1">
    <source>
        <dbReference type="EMBL" id="OAH54680.1"/>
    </source>
</evidence>
<dbReference type="RefSeq" id="WP_018394553.1">
    <property type="nucleotide sequence ID" value="NZ_LQWZ01000033.1"/>
</dbReference>
<proteinExistence type="predicted"/>
<dbReference type="Proteomes" id="UP000077271">
    <property type="component" value="Unassembled WGS sequence"/>
</dbReference>
<dbReference type="EMBL" id="LQWZ01000033">
    <property type="protein sequence ID" value="OAH54680.1"/>
    <property type="molecule type" value="Genomic_DNA"/>
</dbReference>
<dbReference type="OrthoDB" id="2973490at2"/>
<reference evidence="1 2" key="1">
    <citation type="submission" date="2016-01" db="EMBL/GenBank/DDBJ databases">
        <title>Investigation of taxonomic status of Bacillus aminovorans.</title>
        <authorList>
            <person name="Verma A."/>
            <person name="Pal Y."/>
            <person name="Krishnamurthi S."/>
        </authorList>
    </citation>
    <scope>NUCLEOTIDE SEQUENCE [LARGE SCALE GENOMIC DNA]</scope>
    <source>
        <strain evidence="1 2">DSM 4337</strain>
    </source>
</reference>